<gene>
    <name evidence="2" type="ORF">GX51_06281</name>
</gene>
<name>A0A2B7WSU5_9EURO</name>
<keyword evidence="3" id="KW-1185">Reference proteome</keyword>
<protein>
    <submittedName>
        <fullName evidence="2">Uncharacterized protein</fullName>
    </submittedName>
</protein>
<evidence type="ECO:0000256" key="1">
    <source>
        <dbReference type="SAM" id="MobiDB-lite"/>
    </source>
</evidence>
<dbReference type="STRING" id="2060905.A0A2B7WSU5"/>
<feature type="region of interest" description="Disordered" evidence="1">
    <location>
        <begin position="150"/>
        <end position="188"/>
    </location>
</feature>
<reference evidence="2 3" key="1">
    <citation type="submission" date="2017-10" db="EMBL/GenBank/DDBJ databases">
        <title>Comparative genomics in systemic dimorphic fungi from Ajellomycetaceae.</title>
        <authorList>
            <person name="Munoz J.F."/>
            <person name="Mcewen J.G."/>
            <person name="Clay O.K."/>
            <person name="Cuomo C.A."/>
        </authorList>
    </citation>
    <scope>NUCLEOTIDE SEQUENCE [LARGE SCALE GENOMIC DNA]</scope>
    <source>
        <strain evidence="2 3">UAMH130</strain>
    </source>
</reference>
<comment type="caution">
    <text evidence="2">The sequence shown here is derived from an EMBL/GenBank/DDBJ whole genome shotgun (WGS) entry which is preliminary data.</text>
</comment>
<sequence length="188" mass="21239">MESDLTTSMDALSMNTKTRTYTIAELKDEFPGLWYRLHVLVLDLRNFSTNDTSRERLEQVTDISYLGSPYFSAEEASALGHTQLEPGNQLLKDKIESELNERLTRRMKKRVESGDFRVCAAHDLAPIFEKGFSINPKKLAKDSQFMNLAASRGLKPSPDGTEWSGLSERKLPGGNAQSGNKRRKRKGR</sequence>
<dbReference type="AlphaFoldDB" id="A0A2B7WSU5"/>
<dbReference type="EMBL" id="PDNC01000100">
    <property type="protein sequence ID" value="PGG99541.1"/>
    <property type="molecule type" value="Genomic_DNA"/>
</dbReference>
<proteinExistence type="predicted"/>
<dbReference type="OrthoDB" id="2740448at2759"/>
<dbReference type="Proteomes" id="UP000224080">
    <property type="component" value="Unassembled WGS sequence"/>
</dbReference>
<accession>A0A2B7WSU5</accession>
<evidence type="ECO:0000313" key="2">
    <source>
        <dbReference type="EMBL" id="PGG99541.1"/>
    </source>
</evidence>
<evidence type="ECO:0000313" key="3">
    <source>
        <dbReference type="Proteomes" id="UP000224080"/>
    </source>
</evidence>
<organism evidence="2 3">
    <name type="scientific">Blastomyces parvus</name>
    <dbReference type="NCBI Taxonomy" id="2060905"/>
    <lineage>
        <taxon>Eukaryota</taxon>
        <taxon>Fungi</taxon>
        <taxon>Dikarya</taxon>
        <taxon>Ascomycota</taxon>
        <taxon>Pezizomycotina</taxon>
        <taxon>Eurotiomycetes</taxon>
        <taxon>Eurotiomycetidae</taxon>
        <taxon>Onygenales</taxon>
        <taxon>Ajellomycetaceae</taxon>
        <taxon>Blastomyces</taxon>
    </lineage>
</organism>